<feature type="region of interest" description="Disordered" evidence="1">
    <location>
        <begin position="18"/>
        <end position="107"/>
    </location>
</feature>
<evidence type="ECO:0000313" key="3">
    <source>
        <dbReference type="Proteomes" id="UP000799750"/>
    </source>
</evidence>
<accession>A0A6A6REW6</accession>
<feature type="region of interest" description="Disordered" evidence="1">
    <location>
        <begin position="395"/>
        <end position="437"/>
    </location>
</feature>
<organism evidence="2 3">
    <name type="scientific">Lophium mytilinum</name>
    <dbReference type="NCBI Taxonomy" id="390894"/>
    <lineage>
        <taxon>Eukaryota</taxon>
        <taxon>Fungi</taxon>
        <taxon>Dikarya</taxon>
        <taxon>Ascomycota</taxon>
        <taxon>Pezizomycotina</taxon>
        <taxon>Dothideomycetes</taxon>
        <taxon>Pleosporomycetidae</taxon>
        <taxon>Mytilinidiales</taxon>
        <taxon>Mytilinidiaceae</taxon>
        <taxon>Lophium</taxon>
    </lineage>
</organism>
<dbReference type="AlphaFoldDB" id="A0A6A6REW6"/>
<reference evidence="2" key="1">
    <citation type="journal article" date="2020" name="Stud. Mycol.">
        <title>101 Dothideomycetes genomes: a test case for predicting lifestyles and emergence of pathogens.</title>
        <authorList>
            <person name="Haridas S."/>
            <person name="Albert R."/>
            <person name="Binder M."/>
            <person name="Bloem J."/>
            <person name="Labutti K."/>
            <person name="Salamov A."/>
            <person name="Andreopoulos B."/>
            <person name="Baker S."/>
            <person name="Barry K."/>
            <person name="Bills G."/>
            <person name="Bluhm B."/>
            <person name="Cannon C."/>
            <person name="Castanera R."/>
            <person name="Culley D."/>
            <person name="Daum C."/>
            <person name="Ezra D."/>
            <person name="Gonzalez J."/>
            <person name="Henrissat B."/>
            <person name="Kuo A."/>
            <person name="Liang C."/>
            <person name="Lipzen A."/>
            <person name="Lutzoni F."/>
            <person name="Magnuson J."/>
            <person name="Mondo S."/>
            <person name="Nolan M."/>
            <person name="Ohm R."/>
            <person name="Pangilinan J."/>
            <person name="Park H.-J."/>
            <person name="Ramirez L."/>
            <person name="Alfaro M."/>
            <person name="Sun H."/>
            <person name="Tritt A."/>
            <person name="Yoshinaga Y."/>
            <person name="Zwiers L.-H."/>
            <person name="Turgeon B."/>
            <person name="Goodwin S."/>
            <person name="Spatafora J."/>
            <person name="Crous P."/>
            <person name="Grigoriev I."/>
        </authorList>
    </citation>
    <scope>NUCLEOTIDE SEQUENCE</scope>
    <source>
        <strain evidence="2">CBS 269.34</strain>
    </source>
</reference>
<dbReference type="EMBL" id="MU004181">
    <property type="protein sequence ID" value="KAF2502293.1"/>
    <property type="molecule type" value="Genomic_DNA"/>
</dbReference>
<keyword evidence="3" id="KW-1185">Reference proteome</keyword>
<protein>
    <submittedName>
        <fullName evidence="2">Uncharacterized protein</fullName>
    </submittedName>
</protein>
<proteinExistence type="predicted"/>
<dbReference type="PANTHER" id="PTHR38887">
    <property type="entry name" value="CHROMOSOME 21, WHOLE GENOME SHOTGUN SEQUENCE"/>
    <property type="match status" value="1"/>
</dbReference>
<sequence length="489" mass="53330">MGPLVRGVSNIIGLGTEAYAHRKRSKSPLPEGSSVQDNGLGDPGNATLPDATSSTNLAPPPYPGGRSRSSSVGSDSQSSYYEEDEDDWARDETQAQLEGQRTHDEAAAPESMDALVDNFFRKHPQPPPYQGPHANRLPCPVIIPQKRPEAKSHGFIRAYAPALAECGIDQATFLDFLDSFTTSIKGSRYFNAANLAVAASVLSYTVAVTPSIIVHVSAAIVHVSIETGRRLHQTSQVNHFLDRMNESLFKPHGLYALLMTYDPKSASEGEIFDMQSNVATAIAKRDDPKRRKMTNFRASSAKTMGEEQLPEAAPLIFPALDAASDEQKLNAFKRAGAFVKDYGDRKAQASFMANQPDSKLNVTPKPEFSSRFADPTHPVHQGGILNLLTGGELKKMRGSRADSRREDRGYDTARDRLHDRRAGRQNKNKVGLGKSSKRGLKRVLAENVLYLMIVDLPSEEELHQAAENQANMKAASGGIFGQFTGQAAK</sequence>
<feature type="compositionally biased region" description="Low complexity" evidence="1">
    <location>
        <begin position="64"/>
        <end position="80"/>
    </location>
</feature>
<feature type="compositionally biased region" description="Basic and acidic residues" evidence="1">
    <location>
        <begin position="395"/>
        <end position="422"/>
    </location>
</feature>
<evidence type="ECO:0000313" key="2">
    <source>
        <dbReference type="EMBL" id="KAF2502293.1"/>
    </source>
</evidence>
<dbReference type="InterPro" id="IPR053221">
    <property type="entry name" value="Burnettramic_acid_biosynth"/>
</dbReference>
<name>A0A6A6REW6_9PEZI</name>
<dbReference type="OrthoDB" id="3433125at2759"/>
<dbReference type="Proteomes" id="UP000799750">
    <property type="component" value="Unassembled WGS sequence"/>
</dbReference>
<evidence type="ECO:0000256" key="1">
    <source>
        <dbReference type="SAM" id="MobiDB-lite"/>
    </source>
</evidence>
<dbReference type="PANTHER" id="PTHR38887:SF1">
    <property type="entry name" value="RAS MODIFICATION PROTEIN ERF4"/>
    <property type="match status" value="1"/>
</dbReference>
<gene>
    <name evidence="2" type="ORF">BU16DRAFT_474474</name>
</gene>